<evidence type="ECO:0000256" key="9">
    <source>
        <dbReference type="ARBA" id="ARBA00023157"/>
    </source>
</evidence>
<name>A0A8J9ZKF6_BRALA</name>
<dbReference type="PANTHER" id="PTHR12461">
    <property type="entry name" value="HYPOXIA-INDUCIBLE FACTOR 1 ALPHA INHIBITOR-RELATED"/>
    <property type="match status" value="1"/>
</dbReference>
<comment type="cofactor">
    <cofactor evidence="1">
        <name>Fe(2+)</name>
        <dbReference type="ChEBI" id="CHEBI:29033"/>
    </cofactor>
</comment>
<dbReference type="GO" id="GO:0106155">
    <property type="term" value="F:peptidyl-lysine 3-dioxygenase activity"/>
    <property type="evidence" value="ECO:0007669"/>
    <property type="project" value="UniProtKB-EC"/>
</dbReference>
<dbReference type="EMBL" id="OV696687">
    <property type="protein sequence ID" value="CAH1254585.1"/>
    <property type="molecule type" value="Genomic_DNA"/>
</dbReference>
<dbReference type="GO" id="GO:0046872">
    <property type="term" value="F:metal ion binding"/>
    <property type="evidence" value="ECO:0007669"/>
    <property type="project" value="UniProtKB-KW"/>
</dbReference>
<evidence type="ECO:0000256" key="13">
    <source>
        <dbReference type="ARBA" id="ARBA00066577"/>
    </source>
</evidence>
<evidence type="ECO:0000256" key="11">
    <source>
        <dbReference type="ARBA" id="ARBA00054742"/>
    </source>
</evidence>
<dbReference type="InterPro" id="IPR014710">
    <property type="entry name" value="RmlC-like_jellyroll"/>
</dbReference>
<dbReference type="EC" id="1.14.11.63" evidence="13"/>
<evidence type="ECO:0000313" key="19">
    <source>
        <dbReference type="Proteomes" id="UP000838412"/>
    </source>
</evidence>
<dbReference type="PANTHER" id="PTHR12461:SF99">
    <property type="entry name" value="BIFUNCTIONAL PEPTIDASE AND (3S)-LYSYL HYDROXYLASE JMJD7"/>
    <property type="match status" value="1"/>
</dbReference>
<sequence>MRNCKHMMSSESSLECEELDQCLQDVAVEARELYLEPEVPYLDLPPSPLDFHRTWVSPNKPVIIRAAIQHWPALSKWKPQYFRQTLGQKEVTVAVTPNGYADAVYDGKFIMPEERTMKFSSFLDIMERKTQPNGVFYVQKQNSNFTEEFQEIISDADVEISWATEAFGERPDAVNFWMGEEAAVTSMHKDHYENLYCVISGQKTFTLLPPTDLPFIPYGLFQPARYHENEEDTFDVIDEEGVDFVPWIPVDPLDPDLDRYPEFGHAHPLTCTVQAGEMLYLPSLWFHHVQQSQGCIAVNFWYDMEYDIKYNYFKFMEAVVARKNNVFKRKK</sequence>
<evidence type="ECO:0000259" key="17">
    <source>
        <dbReference type="PROSITE" id="PS51184"/>
    </source>
</evidence>
<dbReference type="Proteomes" id="UP000838412">
    <property type="component" value="Chromosome 2"/>
</dbReference>
<keyword evidence="8" id="KW-0408">Iron</keyword>
<reference evidence="18" key="1">
    <citation type="submission" date="2022-01" db="EMBL/GenBank/DDBJ databases">
        <authorList>
            <person name="Braso-Vives M."/>
        </authorList>
    </citation>
    <scope>NUCLEOTIDE SEQUENCE</scope>
</reference>
<evidence type="ECO:0000313" key="18">
    <source>
        <dbReference type="EMBL" id="CAH1254585.1"/>
    </source>
</evidence>
<evidence type="ECO:0000256" key="8">
    <source>
        <dbReference type="ARBA" id="ARBA00023004"/>
    </source>
</evidence>
<evidence type="ECO:0000256" key="16">
    <source>
        <dbReference type="ARBA" id="ARBA00082910"/>
    </source>
</evidence>
<dbReference type="GO" id="GO:0016787">
    <property type="term" value="F:hydrolase activity"/>
    <property type="evidence" value="ECO:0007669"/>
    <property type="project" value="UniProtKB-KW"/>
</dbReference>
<keyword evidence="7" id="KW-0560">Oxidoreductase</keyword>
<dbReference type="AlphaFoldDB" id="A0A8J9ZKF6"/>
<keyword evidence="6" id="KW-0378">Hydrolase</keyword>
<evidence type="ECO:0000256" key="4">
    <source>
        <dbReference type="ARBA" id="ARBA00022490"/>
    </source>
</evidence>
<evidence type="ECO:0000256" key="7">
    <source>
        <dbReference type="ARBA" id="ARBA00023002"/>
    </source>
</evidence>
<comment type="function">
    <text evidence="11">Bifunctional enzyme that acts both as an endopeptidase and 2-oxoglutarate-dependent monooxygenase. Endopeptidase that cleaves histones N-terminal tails at the carboxyl side of methylated arginine or lysine residues, to generate 'tailless nucleosomes', which may trigger transcription elongation. Preferentially recognizes and cleaves monomethylated and dimethylated arginine residues of histones H2, H3 and H4. After initial cleavage, continues to digest histones tails via its aminopeptidase activity. Additionally, may play a role in protein biosynthesis by modifying the translation machinery. Acts as a Fe(2+) and 2-oxoglutarate-dependent monooxygenase, catalyzing (S)-stereospecific hydroxylation at C-3 of 'Lys-22' of DRG1 and 'Lys-21' of DRG2 translation factors (TRAFAC), promoting their interaction with ribonucleic acids (RNA).</text>
</comment>
<dbReference type="GO" id="GO:0005737">
    <property type="term" value="C:cytoplasm"/>
    <property type="evidence" value="ECO:0007669"/>
    <property type="project" value="UniProtKB-SubCell"/>
</dbReference>
<dbReference type="Gene3D" id="2.60.120.10">
    <property type="entry name" value="Jelly Rolls"/>
    <property type="match status" value="1"/>
</dbReference>
<evidence type="ECO:0000256" key="10">
    <source>
        <dbReference type="ARBA" id="ARBA00023242"/>
    </source>
</evidence>
<evidence type="ECO:0000256" key="1">
    <source>
        <dbReference type="ARBA" id="ARBA00001954"/>
    </source>
</evidence>
<dbReference type="InterPro" id="IPR003347">
    <property type="entry name" value="JmjC_dom"/>
</dbReference>
<keyword evidence="19" id="KW-1185">Reference proteome</keyword>
<keyword evidence="5" id="KW-0479">Metal-binding</keyword>
<accession>A0A8J9ZKF6</accession>
<dbReference type="Pfam" id="PF13621">
    <property type="entry name" value="Cupin_8"/>
    <property type="match status" value="1"/>
</dbReference>
<gene>
    <name evidence="18" type="primary">JMJD7</name>
    <name evidence="18" type="ORF">BLAG_LOCUS13938</name>
</gene>
<comment type="subcellular location">
    <subcellularLocation>
        <location evidence="3">Cytoplasm</location>
    </subcellularLocation>
    <subcellularLocation>
        <location evidence="2">Nucleus</location>
    </subcellularLocation>
</comment>
<organism evidence="18 19">
    <name type="scientific">Branchiostoma lanceolatum</name>
    <name type="common">Common lancelet</name>
    <name type="synonym">Amphioxus lanceolatum</name>
    <dbReference type="NCBI Taxonomy" id="7740"/>
    <lineage>
        <taxon>Eukaryota</taxon>
        <taxon>Metazoa</taxon>
        <taxon>Chordata</taxon>
        <taxon>Cephalochordata</taxon>
        <taxon>Leptocardii</taxon>
        <taxon>Amphioxiformes</taxon>
        <taxon>Branchiostomatidae</taxon>
        <taxon>Branchiostoma</taxon>
    </lineage>
</organism>
<keyword evidence="9" id="KW-1015">Disulfide bond</keyword>
<protein>
    <recommendedName>
        <fullName evidence="14">Bifunctional peptidase and (3S)-lysyl hydroxylase JMJD7</fullName>
        <ecNumber evidence="13">1.14.11.63</ecNumber>
    </recommendedName>
    <alternativeName>
        <fullName evidence="15">JmjC domain-containing protein 7</fullName>
    </alternativeName>
    <alternativeName>
        <fullName evidence="16">Jumonji domain-containing protein 7</fullName>
    </alternativeName>
</protein>
<dbReference type="SMART" id="SM00558">
    <property type="entry name" value="JmjC"/>
    <property type="match status" value="1"/>
</dbReference>
<dbReference type="SUPFAM" id="SSF51197">
    <property type="entry name" value="Clavaminate synthase-like"/>
    <property type="match status" value="1"/>
</dbReference>
<evidence type="ECO:0000256" key="15">
    <source>
        <dbReference type="ARBA" id="ARBA00078699"/>
    </source>
</evidence>
<dbReference type="OrthoDB" id="415358at2759"/>
<keyword evidence="4" id="KW-0963">Cytoplasm</keyword>
<dbReference type="InterPro" id="IPR041667">
    <property type="entry name" value="Cupin_8"/>
</dbReference>
<evidence type="ECO:0000256" key="5">
    <source>
        <dbReference type="ARBA" id="ARBA00022723"/>
    </source>
</evidence>
<dbReference type="PROSITE" id="PS51184">
    <property type="entry name" value="JMJC"/>
    <property type="match status" value="1"/>
</dbReference>
<proteinExistence type="predicted"/>
<dbReference type="GO" id="GO:0005634">
    <property type="term" value="C:nucleus"/>
    <property type="evidence" value="ECO:0007669"/>
    <property type="project" value="UniProtKB-SubCell"/>
</dbReference>
<comment type="subunit">
    <text evidence="12">Homodimer; disulfide-linked. Interacts with DRG1 and DRG2.</text>
</comment>
<feature type="domain" description="JmjC" evidence="17">
    <location>
        <begin position="135"/>
        <end position="317"/>
    </location>
</feature>
<evidence type="ECO:0000256" key="2">
    <source>
        <dbReference type="ARBA" id="ARBA00004123"/>
    </source>
</evidence>
<keyword evidence="10" id="KW-0539">Nucleus</keyword>
<evidence type="ECO:0000256" key="12">
    <source>
        <dbReference type="ARBA" id="ARBA00061908"/>
    </source>
</evidence>
<evidence type="ECO:0000256" key="3">
    <source>
        <dbReference type="ARBA" id="ARBA00004496"/>
    </source>
</evidence>
<evidence type="ECO:0000256" key="6">
    <source>
        <dbReference type="ARBA" id="ARBA00022801"/>
    </source>
</evidence>
<dbReference type="FunFam" id="2.60.120.10:FF:000059">
    <property type="entry name" value="jmjC domain-containing protein 7"/>
    <property type="match status" value="1"/>
</dbReference>
<evidence type="ECO:0000256" key="14">
    <source>
        <dbReference type="ARBA" id="ARBA00071397"/>
    </source>
</evidence>